<organism evidence="2">
    <name type="scientific">hydrothermal vent metagenome</name>
    <dbReference type="NCBI Taxonomy" id="652676"/>
    <lineage>
        <taxon>unclassified sequences</taxon>
        <taxon>metagenomes</taxon>
        <taxon>ecological metagenomes</taxon>
    </lineage>
</organism>
<accession>A0A160TKZ8</accession>
<gene>
    <name evidence="2" type="ORF">MGWOODY_Smn2002</name>
</gene>
<dbReference type="PROSITE" id="PS51257">
    <property type="entry name" value="PROKAR_LIPOPROTEIN"/>
    <property type="match status" value="1"/>
</dbReference>
<proteinExistence type="predicted"/>
<dbReference type="EMBL" id="CZQE01000304">
    <property type="protein sequence ID" value="CUS45805.1"/>
    <property type="molecule type" value="Genomic_DNA"/>
</dbReference>
<feature type="domain" description="DUF4142" evidence="1">
    <location>
        <begin position="62"/>
        <end position="198"/>
    </location>
</feature>
<dbReference type="PANTHER" id="PTHR38593">
    <property type="entry name" value="BLR2558 PROTEIN"/>
    <property type="match status" value="1"/>
</dbReference>
<dbReference type="PANTHER" id="PTHR38593:SF1">
    <property type="entry name" value="BLR2558 PROTEIN"/>
    <property type="match status" value="1"/>
</dbReference>
<dbReference type="InterPro" id="IPR012347">
    <property type="entry name" value="Ferritin-like"/>
</dbReference>
<dbReference type="Gene3D" id="1.20.1260.10">
    <property type="match status" value="1"/>
</dbReference>
<dbReference type="InterPro" id="IPR025419">
    <property type="entry name" value="DUF4142"/>
</dbReference>
<evidence type="ECO:0000313" key="2">
    <source>
        <dbReference type="EMBL" id="CUS45805.1"/>
    </source>
</evidence>
<sequence length="201" mass="20456">MKAVTPLAAAVLALSLAACGPKAEQAADETINTTSETITDVGNAASNALDAAGDALQPTPNGQSFADSAAKSDAFEIAAAKLALTNASSARIKAFANDMIKAHAASTAKIEAAAAKARPAITPDPALTGEQNDDLTDLGKLKGADFDKAYIAGQIDAHDDALELMENFAKDGDVASLKTAASEIIPVVKKHLDMAKALEKP</sequence>
<reference evidence="2" key="1">
    <citation type="submission" date="2015-10" db="EMBL/GenBank/DDBJ databases">
        <authorList>
            <person name="Gilbert D.G."/>
        </authorList>
    </citation>
    <scope>NUCLEOTIDE SEQUENCE</scope>
</reference>
<evidence type="ECO:0000259" key="1">
    <source>
        <dbReference type="Pfam" id="PF13628"/>
    </source>
</evidence>
<dbReference type="AlphaFoldDB" id="A0A160TKZ8"/>
<name>A0A160TKZ8_9ZZZZ</name>
<protein>
    <submittedName>
        <fullName evidence="2">Putative exported protein</fullName>
    </submittedName>
</protein>
<dbReference type="Pfam" id="PF13628">
    <property type="entry name" value="DUF4142"/>
    <property type="match status" value="1"/>
</dbReference>